<dbReference type="AlphaFoldDB" id="S4P984"/>
<organism evidence="1">
    <name type="scientific">Pararge aegeria</name>
    <name type="common">speckled wood butterfly</name>
    <dbReference type="NCBI Taxonomy" id="116150"/>
    <lineage>
        <taxon>Eukaryota</taxon>
        <taxon>Metazoa</taxon>
        <taxon>Ecdysozoa</taxon>
        <taxon>Arthropoda</taxon>
        <taxon>Hexapoda</taxon>
        <taxon>Insecta</taxon>
        <taxon>Pterygota</taxon>
        <taxon>Neoptera</taxon>
        <taxon>Endopterygota</taxon>
        <taxon>Lepidoptera</taxon>
        <taxon>Glossata</taxon>
        <taxon>Ditrysia</taxon>
        <taxon>Papilionoidea</taxon>
        <taxon>Nymphalidae</taxon>
        <taxon>Satyrinae</taxon>
        <taxon>Satyrini</taxon>
        <taxon>Parargina</taxon>
        <taxon>Pararge</taxon>
    </lineage>
</organism>
<sequence length="251" mass="28163">MSSLLNLLSRAKMAKEKDNKVHSELLPPESPLIPAILKISIGIQVEGKINISMIKDYFSLVMLALCHDILDDTPDLKLLLPSLWIGTTKILTENATVHQFSDIISEMICSTATFNAFTENAVIPTGYIPFSTKGIRTWEFQGSENSLLLTVLRYDITVYPGAHHLRDSLRSTGHIMIPYPTSMHKKTLKDLFKWISGKEKTHSQIIEHLLIRLLNHKVESLATTIHTHSNSHIEDLPAINYPSAPPDYSAN</sequence>
<evidence type="ECO:0000313" key="1">
    <source>
        <dbReference type="EMBL" id="JAA86939.1"/>
    </source>
</evidence>
<proteinExistence type="predicted"/>
<accession>S4P984</accession>
<name>S4P984_9NEOP</name>
<dbReference type="EMBL" id="GAIX01005621">
    <property type="protein sequence ID" value="JAA86939.1"/>
    <property type="molecule type" value="Transcribed_RNA"/>
</dbReference>
<reference evidence="1" key="1">
    <citation type="journal article" date="2013" name="BMC Genomics">
        <title>Unscrambling butterfly oogenesis.</title>
        <authorList>
            <person name="Carter J.M."/>
            <person name="Baker S.C."/>
            <person name="Pink R."/>
            <person name="Carter D.R."/>
            <person name="Collins A."/>
            <person name="Tomlin J."/>
            <person name="Gibbs M."/>
            <person name="Breuker C.J."/>
        </authorList>
    </citation>
    <scope>NUCLEOTIDE SEQUENCE</scope>
    <source>
        <tissue evidence="1">Ovary</tissue>
    </source>
</reference>
<protein>
    <submittedName>
        <fullName evidence="1">Uncharacterized protein</fullName>
    </submittedName>
</protein>
<reference evidence="1" key="2">
    <citation type="submission" date="2013-05" db="EMBL/GenBank/DDBJ databases">
        <authorList>
            <person name="Carter J.-M."/>
            <person name="Baker S.C."/>
            <person name="Pink R."/>
            <person name="Carter D.R.F."/>
            <person name="Collins A."/>
            <person name="Tomlin J."/>
            <person name="Gibbs M."/>
            <person name="Breuker C.J."/>
        </authorList>
    </citation>
    <scope>NUCLEOTIDE SEQUENCE</scope>
    <source>
        <tissue evidence="1">Ovary</tissue>
    </source>
</reference>